<dbReference type="PANTHER" id="PTHR36503:SF3">
    <property type="entry name" value="BLR0126 PROTEIN"/>
    <property type="match status" value="1"/>
</dbReference>
<evidence type="ECO:0000313" key="3">
    <source>
        <dbReference type="Proteomes" id="UP000199597"/>
    </source>
</evidence>
<feature type="domain" description="VOC" evidence="1">
    <location>
        <begin position="16"/>
        <end position="140"/>
    </location>
</feature>
<dbReference type="EMBL" id="LT629766">
    <property type="protein sequence ID" value="SDR71575.1"/>
    <property type="molecule type" value="Genomic_DNA"/>
</dbReference>
<protein>
    <recommendedName>
        <fullName evidence="1">VOC domain-containing protein</fullName>
    </recommendedName>
</protein>
<dbReference type="InterPro" id="IPR053863">
    <property type="entry name" value="Glyoxy/Ble-like_N"/>
</dbReference>
<name>A0A1H1LC12_9MICO</name>
<accession>A0A1H1LC12</accession>
<dbReference type="OrthoDB" id="9798201at2"/>
<evidence type="ECO:0000313" key="2">
    <source>
        <dbReference type="EMBL" id="SDR71575.1"/>
    </source>
</evidence>
<dbReference type="PANTHER" id="PTHR36503">
    <property type="entry name" value="BLR2520 PROTEIN"/>
    <property type="match status" value="1"/>
</dbReference>
<dbReference type="Proteomes" id="UP000199597">
    <property type="component" value="Chromosome I"/>
</dbReference>
<dbReference type="SUPFAM" id="SSF54593">
    <property type="entry name" value="Glyoxalase/Bleomycin resistance protein/Dihydroxybiphenyl dioxygenase"/>
    <property type="match status" value="1"/>
</dbReference>
<organism evidence="2 3">
    <name type="scientific">Brevibacterium siliguriense</name>
    <dbReference type="NCBI Taxonomy" id="1136497"/>
    <lineage>
        <taxon>Bacteria</taxon>
        <taxon>Bacillati</taxon>
        <taxon>Actinomycetota</taxon>
        <taxon>Actinomycetes</taxon>
        <taxon>Micrococcales</taxon>
        <taxon>Brevibacteriaceae</taxon>
        <taxon>Brevibacterium</taxon>
    </lineage>
</organism>
<dbReference type="InterPro" id="IPR029068">
    <property type="entry name" value="Glyas_Bleomycin-R_OHBP_Dase"/>
</dbReference>
<dbReference type="InterPro" id="IPR037523">
    <property type="entry name" value="VOC_core"/>
</dbReference>
<dbReference type="STRING" id="1136497.SAMN04489752_0033"/>
<evidence type="ECO:0000259" key="1">
    <source>
        <dbReference type="PROSITE" id="PS51819"/>
    </source>
</evidence>
<dbReference type="Gene3D" id="3.10.180.10">
    <property type="entry name" value="2,3-Dihydroxybiphenyl 1,2-Dioxygenase, domain 1"/>
    <property type="match status" value="1"/>
</dbReference>
<dbReference type="Pfam" id="PF22677">
    <property type="entry name" value="Ble-like_N"/>
    <property type="match status" value="1"/>
</dbReference>
<gene>
    <name evidence="2" type="ORF">SAMN04489752_0033</name>
</gene>
<sequence>MTQVSASNQAPQRHPRMTDVCLVAHDIEKSARFYTEKLGFKLRSRMPGFADFEGPGVILALWEGPHLEENTGVPGRDPRGTGRSVMLACELESPAAVDRTYAEYRARGVEFYSEPKDFPWNARCAYFDGPNGEFWEFFAWYEGGEPGIASDNNHDEKRNR</sequence>
<reference evidence="3" key="1">
    <citation type="submission" date="2016-10" db="EMBL/GenBank/DDBJ databases">
        <authorList>
            <person name="Varghese N."/>
            <person name="Submissions S."/>
        </authorList>
    </citation>
    <scope>NUCLEOTIDE SEQUENCE [LARGE SCALE GENOMIC DNA]</scope>
    <source>
        <strain evidence="3">DSM 23676</strain>
    </source>
</reference>
<proteinExistence type="predicted"/>
<dbReference type="AlphaFoldDB" id="A0A1H1LC12"/>
<dbReference type="PROSITE" id="PS51819">
    <property type="entry name" value="VOC"/>
    <property type="match status" value="1"/>
</dbReference>
<keyword evidence="3" id="KW-1185">Reference proteome</keyword>